<keyword evidence="2" id="KW-1185">Reference proteome</keyword>
<dbReference type="Proteomes" id="UP000607559">
    <property type="component" value="Unassembled WGS sequence"/>
</dbReference>
<dbReference type="EMBL" id="BMJC01000005">
    <property type="protein sequence ID" value="GGB17851.1"/>
    <property type="molecule type" value="Genomic_DNA"/>
</dbReference>
<proteinExistence type="predicted"/>
<evidence type="ECO:0000313" key="1">
    <source>
        <dbReference type="EMBL" id="GGB17851.1"/>
    </source>
</evidence>
<organism evidence="1 2">
    <name type="scientific">Puia dinghuensis</name>
    <dbReference type="NCBI Taxonomy" id="1792502"/>
    <lineage>
        <taxon>Bacteria</taxon>
        <taxon>Pseudomonadati</taxon>
        <taxon>Bacteroidota</taxon>
        <taxon>Chitinophagia</taxon>
        <taxon>Chitinophagales</taxon>
        <taxon>Chitinophagaceae</taxon>
        <taxon>Puia</taxon>
    </lineage>
</organism>
<reference evidence="1" key="1">
    <citation type="journal article" date="2014" name="Int. J. Syst. Evol. Microbiol.">
        <title>Complete genome sequence of Corynebacterium casei LMG S-19264T (=DSM 44701T), isolated from a smear-ripened cheese.</title>
        <authorList>
            <consortium name="US DOE Joint Genome Institute (JGI-PGF)"/>
            <person name="Walter F."/>
            <person name="Albersmeier A."/>
            <person name="Kalinowski J."/>
            <person name="Ruckert C."/>
        </authorList>
    </citation>
    <scope>NUCLEOTIDE SEQUENCE</scope>
    <source>
        <strain evidence="1">CGMCC 1.15448</strain>
    </source>
</reference>
<comment type="caution">
    <text evidence="1">The sequence shown here is derived from an EMBL/GenBank/DDBJ whole genome shotgun (WGS) entry which is preliminary data.</text>
</comment>
<evidence type="ECO:0008006" key="3">
    <source>
        <dbReference type="Google" id="ProtNLM"/>
    </source>
</evidence>
<dbReference type="AlphaFoldDB" id="A0A8J2UH75"/>
<dbReference type="SUPFAM" id="SSF82185">
    <property type="entry name" value="Histone H3 K4-specific methyltransferase SET7/9 N-terminal domain"/>
    <property type="match status" value="1"/>
</dbReference>
<name>A0A8J2UH75_9BACT</name>
<dbReference type="Gene3D" id="3.30.1150.10">
    <property type="match status" value="1"/>
</dbReference>
<evidence type="ECO:0000313" key="2">
    <source>
        <dbReference type="Proteomes" id="UP000607559"/>
    </source>
</evidence>
<dbReference type="Gene3D" id="3.90.930.1">
    <property type="match status" value="1"/>
</dbReference>
<sequence>MKHPLLLLLTFYTLATCAQKTEKYYDFEWKETDVGHARFYSTGELTDSGWHRQDLFINGFKLQMDGVYEDSTCKTQNGKFTFAYPNKIVESTGRYLHGKKQGLWLDFHPNGMMADSVVYEAGNPIGIKRGWYPNGYPSDSAIYNVDGSGIEVGWFDNGNVSFAGVLSAGFKKHGKWQFFHKNGHISAIEIYVHGQLKEKQYYDEQGQAIADTTSRDRKVAFRGGSKDWLKYLNGHLYWPPDYKITNTDAVAVVISMTVDEDGKVVDAYVSTPFYPPFENIALNVIRRSPAWTPAIEHNRRVRSQLRQPVIFSQPE</sequence>
<protein>
    <recommendedName>
        <fullName evidence="3">TonB C-terminal domain-containing protein</fullName>
    </recommendedName>
</protein>
<accession>A0A8J2UH75</accession>
<dbReference type="RefSeq" id="WP_188936441.1">
    <property type="nucleotide sequence ID" value="NZ_BMJC01000005.1"/>
</dbReference>
<gene>
    <name evidence="1" type="ORF">GCM10011511_47050</name>
</gene>
<dbReference type="SUPFAM" id="SSF74653">
    <property type="entry name" value="TolA/TonB C-terminal domain"/>
    <property type="match status" value="1"/>
</dbReference>
<reference evidence="1" key="2">
    <citation type="submission" date="2020-09" db="EMBL/GenBank/DDBJ databases">
        <authorList>
            <person name="Sun Q."/>
            <person name="Zhou Y."/>
        </authorList>
    </citation>
    <scope>NUCLEOTIDE SEQUENCE</scope>
    <source>
        <strain evidence="1">CGMCC 1.15448</strain>
    </source>
</reference>